<name>A0A261Y7Y6_9FUNG</name>
<evidence type="ECO:0000256" key="1">
    <source>
        <dbReference type="ARBA" id="ARBA00004141"/>
    </source>
</evidence>
<organism evidence="7 8">
    <name type="scientific">Bifiguratus adelaidae</name>
    <dbReference type="NCBI Taxonomy" id="1938954"/>
    <lineage>
        <taxon>Eukaryota</taxon>
        <taxon>Fungi</taxon>
        <taxon>Fungi incertae sedis</taxon>
        <taxon>Mucoromycota</taxon>
        <taxon>Mucoromycotina</taxon>
        <taxon>Endogonomycetes</taxon>
        <taxon>Endogonales</taxon>
        <taxon>Endogonales incertae sedis</taxon>
        <taxon>Bifiguratus</taxon>
    </lineage>
</organism>
<dbReference type="GO" id="GO:0022857">
    <property type="term" value="F:transmembrane transporter activity"/>
    <property type="evidence" value="ECO:0007669"/>
    <property type="project" value="InterPro"/>
</dbReference>
<evidence type="ECO:0000259" key="6">
    <source>
        <dbReference type="PROSITE" id="PS50850"/>
    </source>
</evidence>
<dbReference type="GO" id="GO:0016020">
    <property type="term" value="C:membrane"/>
    <property type="evidence" value="ECO:0007669"/>
    <property type="project" value="UniProtKB-SubCell"/>
</dbReference>
<feature type="transmembrane region" description="Helical" evidence="5">
    <location>
        <begin position="38"/>
        <end position="62"/>
    </location>
</feature>
<dbReference type="InterPro" id="IPR005829">
    <property type="entry name" value="Sugar_transporter_CS"/>
</dbReference>
<gene>
    <name evidence="7" type="ORF">BZG36_00401</name>
</gene>
<keyword evidence="2 5" id="KW-0812">Transmembrane</keyword>
<feature type="transmembrane region" description="Helical" evidence="5">
    <location>
        <begin position="69"/>
        <end position="92"/>
    </location>
</feature>
<feature type="transmembrane region" description="Helical" evidence="5">
    <location>
        <begin position="197"/>
        <end position="220"/>
    </location>
</feature>
<feature type="transmembrane region" description="Helical" evidence="5">
    <location>
        <begin position="235"/>
        <end position="256"/>
    </location>
</feature>
<feature type="transmembrane region" description="Helical" evidence="5">
    <location>
        <begin position="364"/>
        <end position="382"/>
    </location>
</feature>
<feature type="transmembrane region" description="Helical" evidence="5">
    <location>
        <begin position="295"/>
        <end position="317"/>
    </location>
</feature>
<sequence length="402" mass="43187">MSQGSSSDTIPAYDVEQGPNNLVSLDDIGRSKIYGFELLIIILATLCSAMAGSAAVGVGAVGFLGFWRLILGIGWGQLAGALADIILLAIFKGPVTASQYNLDYVWRILAALGCVPACTTIYYRFALPESPIYAKNVMKDDDAARAGLKYVDKPVSRLTNVEVAETAKKPAHFKAFWAHFSQWKYGKVLFGTSMSWFLLDIAFYGITLNQSVVLTAIGFAPKGLSPWDTLFKQGLGNLIVVLLGALPGYYATVFLVEKMGRKTIQLIGFAVDTILFVIVAAAYKPLVAQAMPAFVVLFALIQFFFQFGANATTFIIPAEVFPTRFRASAHGFSAACGKAGAIISAFGFNSLVNVGGTNACLQQTLGIFAAIMALGFCTTLFIPESKGKPLNYFEAEAEAEEL</sequence>
<dbReference type="InterPro" id="IPR005828">
    <property type="entry name" value="MFS_sugar_transport-like"/>
</dbReference>
<dbReference type="Pfam" id="PF00083">
    <property type="entry name" value="Sugar_tr"/>
    <property type="match status" value="1"/>
</dbReference>
<dbReference type="AlphaFoldDB" id="A0A261Y7Y6"/>
<dbReference type="Gene3D" id="1.20.1250.20">
    <property type="entry name" value="MFS general substrate transporter like domains"/>
    <property type="match status" value="2"/>
</dbReference>
<comment type="subcellular location">
    <subcellularLocation>
        <location evidence="1">Membrane</location>
        <topology evidence="1">Multi-pass membrane protein</topology>
    </subcellularLocation>
</comment>
<proteinExistence type="predicted"/>
<dbReference type="SUPFAM" id="SSF103473">
    <property type="entry name" value="MFS general substrate transporter"/>
    <property type="match status" value="1"/>
</dbReference>
<evidence type="ECO:0000256" key="5">
    <source>
        <dbReference type="SAM" id="Phobius"/>
    </source>
</evidence>
<feature type="transmembrane region" description="Helical" evidence="5">
    <location>
        <begin position="263"/>
        <end position="283"/>
    </location>
</feature>
<comment type="caution">
    <text evidence="7">The sequence shown here is derived from an EMBL/GenBank/DDBJ whole genome shotgun (WGS) entry which is preliminary data.</text>
</comment>
<dbReference type="PANTHER" id="PTHR24064">
    <property type="entry name" value="SOLUTE CARRIER FAMILY 22 MEMBER"/>
    <property type="match status" value="1"/>
</dbReference>
<dbReference type="InterPro" id="IPR036259">
    <property type="entry name" value="MFS_trans_sf"/>
</dbReference>
<dbReference type="InterPro" id="IPR020846">
    <property type="entry name" value="MFS_dom"/>
</dbReference>
<evidence type="ECO:0000313" key="8">
    <source>
        <dbReference type="Proteomes" id="UP000242875"/>
    </source>
</evidence>
<feature type="transmembrane region" description="Helical" evidence="5">
    <location>
        <begin position="104"/>
        <end position="125"/>
    </location>
</feature>
<feature type="transmembrane region" description="Helical" evidence="5">
    <location>
        <begin position="329"/>
        <end position="352"/>
    </location>
</feature>
<keyword evidence="8" id="KW-1185">Reference proteome</keyword>
<evidence type="ECO:0000256" key="3">
    <source>
        <dbReference type="ARBA" id="ARBA00022989"/>
    </source>
</evidence>
<dbReference type="PROSITE" id="PS00216">
    <property type="entry name" value="SUGAR_TRANSPORT_1"/>
    <property type="match status" value="1"/>
</dbReference>
<protein>
    <recommendedName>
        <fullName evidence="6">Major facilitator superfamily (MFS) profile domain-containing protein</fullName>
    </recommendedName>
</protein>
<accession>A0A261Y7Y6</accession>
<keyword evidence="4 5" id="KW-0472">Membrane</keyword>
<dbReference type="PROSITE" id="PS50850">
    <property type="entry name" value="MFS"/>
    <property type="match status" value="1"/>
</dbReference>
<feature type="domain" description="Major facilitator superfamily (MFS) profile" evidence="6">
    <location>
        <begin position="1"/>
        <end position="387"/>
    </location>
</feature>
<evidence type="ECO:0000256" key="2">
    <source>
        <dbReference type="ARBA" id="ARBA00022692"/>
    </source>
</evidence>
<evidence type="ECO:0000256" key="4">
    <source>
        <dbReference type="ARBA" id="ARBA00023136"/>
    </source>
</evidence>
<dbReference type="EMBL" id="MVBO01000002">
    <property type="protein sequence ID" value="OZJ06713.1"/>
    <property type="molecule type" value="Genomic_DNA"/>
</dbReference>
<reference evidence="7 8" key="1">
    <citation type="journal article" date="2017" name="Mycologia">
        <title>Bifiguratus adelaidae, gen. et sp. nov., a new member of Mucoromycotina in endophytic and soil-dwelling habitats.</title>
        <authorList>
            <person name="Torres-Cruz T.J."/>
            <person name="Billingsley Tobias T.L."/>
            <person name="Almatruk M."/>
            <person name="Hesse C."/>
            <person name="Kuske C.R."/>
            <person name="Desiro A."/>
            <person name="Benucci G.M."/>
            <person name="Bonito G."/>
            <person name="Stajich J.E."/>
            <person name="Dunlap C."/>
            <person name="Arnold A.E."/>
            <person name="Porras-Alfaro A."/>
        </authorList>
    </citation>
    <scope>NUCLEOTIDE SEQUENCE [LARGE SCALE GENOMIC DNA]</scope>
    <source>
        <strain evidence="7 8">AZ0501</strain>
    </source>
</reference>
<keyword evidence="3 5" id="KW-1133">Transmembrane helix</keyword>
<dbReference type="OrthoDB" id="433512at2759"/>
<dbReference type="Proteomes" id="UP000242875">
    <property type="component" value="Unassembled WGS sequence"/>
</dbReference>
<evidence type="ECO:0000313" key="7">
    <source>
        <dbReference type="EMBL" id="OZJ06713.1"/>
    </source>
</evidence>